<dbReference type="PANTHER" id="PTHR43377:SF1">
    <property type="entry name" value="BILIVERDIN REDUCTASE A"/>
    <property type="match status" value="1"/>
</dbReference>
<reference evidence="4 5" key="1">
    <citation type="submission" date="2018-06" db="EMBL/GenBank/DDBJ databases">
        <title>Paenibacillus montanisoli sp. nov., isolated from mountain area soil.</title>
        <authorList>
            <person name="Wu M."/>
        </authorList>
    </citation>
    <scope>NUCLEOTIDE SEQUENCE [LARGE SCALE GENOMIC DNA]</scope>
    <source>
        <strain evidence="4 5">RA17</strain>
    </source>
</reference>
<dbReference type="OrthoDB" id="9815825at2"/>
<evidence type="ECO:0000259" key="2">
    <source>
        <dbReference type="Pfam" id="PF01408"/>
    </source>
</evidence>
<feature type="domain" description="Gfo/Idh/MocA-like oxidoreductase C-terminal" evidence="3">
    <location>
        <begin position="133"/>
        <end position="324"/>
    </location>
</feature>
<evidence type="ECO:0000313" key="4">
    <source>
        <dbReference type="EMBL" id="RAP74713.1"/>
    </source>
</evidence>
<feature type="domain" description="Gfo/Idh/MocA-like oxidoreductase N-terminal" evidence="2">
    <location>
        <begin position="1"/>
        <end position="119"/>
    </location>
</feature>
<gene>
    <name evidence="4" type="ORF">DL346_21975</name>
</gene>
<name>A0A328TYX7_9BACL</name>
<dbReference type="GO" id="GO:0000166">
    <property type="term" value="F:nucleotide binding"/>
    <property type="evidence" value="ECO:0007669"/>
    <property type="project" value="InterPro"/>
</dbReference>
<comment type="similarity">
    <text evidence="1">Belongs to the Gfo/Idh/MocA family.</text>
</comment>
<dbReference type="Pfam" id="PF01408">
    <property type="entry name" value="GFO_IDH_MocA"/>
    <property type="match status" value="1"/>
</dbReference>
<dbReference type="EMBL" id="QLUW01000004">
    <property type="protein sequence ID" value="RAP74713.1"/>
    <property type="molecule type" value="Genomic_DNA"/>
</dbReference>
<dbReference type="AlphaFoldDB" id="A0A328TYX7"/>
<dbReference type="Gene3D" id="3.40.50.720">
    <property type="entry name" value="NAD(P)-binding Rossmann-like Domain"/>
    <property type="match status" value="1"/>
</dbReference>
<dbReference type="InterPro" id="IPR051450">
    <property type="entry name" value="Gfo/Idh/MocA_Oxidoreductases"/>
</dbReference>
<keyword evidence="5" id="KW-1185">Reference proteome</keyword>
<evidence type="ECO:0000313" key="5">
    <source>
        <dbReference type="Proteomes" id="UP000249260"/>
    </source>
</evidence>
<organism evidence="4 5">
    <name type="scientific">Paenibacillus montanisoli</name>
    <dbReference type="NCBI Taxonomy" id="2081970"/>
    <lineage>
        <taxon>Bacteria</taxon>
        <taxon>Bacillati</taxon>
        <taxon>Bacillota</taxon>
        <taxon>Bacilli</taxon>
        <taxon>Bacillales</taxon>
        <taxon>Paenibacillaceae</taxon>
        <taxon>Paenibacillus</taxon>
    </lineage>
</organism>
<dbReference type="SUPFAM" id="SSF51735">
    <property type="entry name" value="NAD(P)-binding Rossmann-fold domains"/>
    <property type="match status" value="1"/>
</dbReference>
<evidence type="ECO:0000259" key="3">
    <source>
        <dbReference type="Pfam" id="PF02894"/>
    </source>
</evidence>
<dbReference type="PANTHER" id="PTHR43377">
    <property type="entry name" value="BILIVERDIN REDUCTASE A"/>
    <property type="match status" value="1"/>
</dbReference>
<dbReference type="RefSeq" id="WP_112884500.1">
    <property type="nucleotide sequence ID" value="NZ_QLUW01000004.1"/>
</dbReference>
<dbReference type="Pfam" id="PF02894">
    <property type="entry name" value="GFO_IDH_MocA_C"/>
    <property type="match status" value="1"/>
</dbReference>
<dbReference type="SUPFAM" id="SSF55347">
    <property type="entry name" value="Glyceraldehyde-3-phosphate dehydrogenase-like, C-terminal domain"/>
    <property type="match status" value="1"/>
</dbReference>
<accession>A0A328TYX7</accession>
<sequence length="335" mass="35987">MKVVVLGCGTMGSIHAAAFSRMPDVTLAAVCDIDGERAERLASKLGTVRYASFEEMMNAVEADVVSIALPTPLHKPYVLKAAALGKHVICEKPIAASPEDAEEMIAACRANGVRLFIGHVVRFFPEYADMSSRIEAGAIGTVGVAHAKRIGSHPGDATPWYADQEASGGVMMDLMIHDIDYMRSLFGDVKSVYALNRTGPSLDYALVTLRFHHHNAIVHLEAHWGYPGPFTTAAEFAGTSGVLRYDSSASNSLQIRRAQATASEKKVAVPSSPSYRDPYYLELAHFIGCIRSGAEPIVTEEDAKKAVEVARAAIKSAATGQVIRLDAAEVNGEER</sequence>
<protein>
    <submittedName>
        <fullName evidence="4">Gfo/Idh/MocA family oxidoreductase</fullName>
    </submittedName>
</protein>
<dbReference type="Gene3D" id="3.30.360.10">
    <property type="entry name" value="Dihydrodipicolinate Reductase, domain 2"/>
    <property type="match status" value="1"/>
</dbReference>
<dbReference type="InterPro" id="IPR000683">
    <property type="entry name" value="Gfo/Idh/MocA-like_OxRdtase_N"/>
</dbReference>
<evidence type="ECO:0000256" key="1">
    <source>
        <dbReference type="ARBA" id="ARBA00010928"/>
    </source>
</evidence>
<dbReference type="InterPro" id="IPR004104">
    <property type="entry name" value="Gfo/Idh/MocA-like_OxRdtase_C"/>
</dbReference>
<proteinExistence type="inferred from homology"/>
<comment type="caution">
    <text evidence="4">The sequence shown here is derived from an EMBL/GenBank/DDBJ whole genome shotgun (WGS) entry which is preliminary data.</text>
</comment>
<dbReference type="Proteomes" id="UP000249260">
    <property type="component" value="Unassembled WGS sequence"/>
</dbReference>
<dbReference type="InterPro" id="IPR036291">
    <property type="entry name" value="NAD(P)-bd_dom_sf"/>
</dbReference>